<keyword evidence="1" id="KW-0540">Nuclease</keyword>
<dbReference type="InterPro" id="IPR042211">
    <property type="entry name" value="CRISPR-assoc_Cas1_N"/>
</dbReference>
<keyword evidence="8" id="KW-1185">Reference proteome</keyword>
<evidence type="ECO:0000313" key="8">
    <source>
        <dbReference type="Proteomes" id="UP000321201"/>
    </source>
</evidence>
<gene>
    <name evidence="7" type="ORF">FR698_10200</name>
</gene>
<dbReference type="EMBL" id="VPFL01000013">
    <property type="protein sequence ID" value="TXF11472.1"/>
    <property type="molecule type" value="Genomic_DNA"/>
</dbReference>
<evidence type="ECO:0000256" key="2">
    <source>
        <dbReference type="ARBA" id="ARBA00022723"/>
    </source>
</evidence>
<dbReference type="GO" id="GO:0003676">
    <property type="term" value="F:nucleic acid binding"/>
    <property type="evidence" value="ECO:0007669"/>
    <property type="project" value="InterPro"/>
</dbReference>
<keyword evidence="3" id="KW-0255">Endonuclease</keyword>
<dbReference type="InterPro" id="IPR002729">
    <property type="entry name" value="CRISPR-assoc_Cas1"/>
</dbReference>
<dbReference type="Gene3D" id="3.100.10.20">
    <property type="entry name" value="CRISPR-associated endonuclease Cas1, N-terminal domain"/>
    <property type="match status" value="1"/>
</dbReference>
<dbReference type="InParanoid" id="A0A5C7ES35"/>
<dbReference type="RefSeq" id="WP_147800101.1">
    <property type="nucleotide sequence ID" value="NZ_VPFL01000013.1"/>
</dbReference>
<comment type="caution">
    <text evidence="7">The sequence shown here is derived from an EMBL/GenBank/DDBJ whole genome shotgun (WGS) entry which is preliminary data.</text>
</comment>
<keyword evidence="5" id="KW-0460">Magnesium</keyword>
<dbReference type="GO" id="GO:0043571">
    <property type="term" value="P:maintenance of CRISPR repeat elements"/>
    <property type="evidence" value="ECO:0007669"/>
    <property type="project" value="InterPro"/>
</dbReference>
<sequence>MGAIREGVGLSPVLTKGLGGSVATSGADAIVRRPLYVLAAGRTSVDLDGPALLVRAKDRADARYPLSRVSRVITSARVEWRARALAACLQHGIPLVLTGAENTPLGYLLPAVRTLSRLSRDLEEFLDRPDWREHYHDWLRAERMRLFARWQRSREEAGKPLPQETLCELKRRYVYLNERSEVLAPDGLLSTAIRAAVAERLHKAGLGAVYWGFRGEAFHLLEDVSRLLELVLHLEWHGLGEVAHFEGAAILRMFHAFAFSLTTHCDDILGHLHRYLKSLLEEWR</sequence>
<dbReference type="GO" id="GO:0046872">
    <property type="term" value="F:metal ion binding"/>
    <property type="evidence" value="ECO:0007669"/>
    <property type="project" value="UniProtKB-KW"/>
</dbReference>
<organism evidence="7 8">
    <name type="scientific">Pelomicrobium methylotrophicum</name>
    <dbReference type="NCBI Taxonomy" id="2602750"/>
    <lineage>
        <taxon>Bacteria</taxon>
        <taxon>Pseudomonadati</taxon>
        <taxon>Pseudomonadota</taxon>
        <taxon>Hydrogenophilia</taxon>
        <taxon>Hydrogenophilia incertae sedis</taxon>
        <taxon>Pelomicrobium</taxon>
    </lineage>
</organism>
<proteinExistence type="predicted"/>
<protein>
    <recommendedName>
        <fullName evidence="9">CRISPR-associated endonuclease Cas1</fullName>
    </recommendedName>
</protein>
<accession>A0A5C7ES35</accession>
<dbReference type="AlphaFoldDB" id="A0A5C7ES35"/>
<dbReference type="GO" id="GO:0016787">
    <property type="term" value="F:hydrolase activity"/>
    <property type="evidence" value="ECO:0007669"/>
    <property type="project" value="UniProtKB-KW"/>
</dbReference>
<evidence type="ECO:0008006" key="9">
    <source>
        <dbReference type="Google" id="ProtNLM"/>
    </source>
</evidence>
<evidence type="ECO:0000256" key="4">
    <source>
        <dbReference type="ARBA" id="ARBA00022801"/>
    </source>
</evidence>
<evidence type="ECO:0000313" key="7">
    <source>
        <dbReference type="EMBL" id="TXF11472.1"/>
    </source>
</evidence>
<evidence type="ECO:0000256" key="6">
    <source>
        <dbReference type="ARBA" id="ARBA00023118"/>
    </source>
</evidence>
<keyword evidence="6" id="KW-0051">Antiviral defense</keyword>
<keyword evidence="4" id="KW-0378">Hydrolase</keyword>
<evidence type="ECO:0000256" key="1">
    <source>
        <dbReference type="ARBA" id="ARBA00022722"/>
    </source>
</evidence>
<dbReference type="OrthoDB" id="8525334at2"/>
<dbReference type="GO" id="GO:0051607">
    <property type="term" value="P:defense response to virus"/>
    <property type="evidence" value="ECO:0007669"/>
    <property type="project" value="UniProtKB-KW"/>
</dbReference>
<dbReference type="GO" id="GO:0004519">
    <property type="term" value="F:endonuclease activity"/>
    <property type="evidence" value="ECO:0007669"/>
    <property type="project" value="UniProtKB-KW"/>
</dbReference>
<name>A0A5C7ES35_9PROT</name>
<dbReference type="Pfam" id="PF01867">
    <property type="entry name" value="Cas_Cas1"/>
    <property type="match status" value="1"/>
</dbReference>
<dbReference type="Proteomes" id="UP000321201">
    <property type="component" value="Unassembled WGS sequence"/>
</dbReference>
<reference evidence="7 8" key="1">
    <citation type="submission" date="2019-08" db="EMBL/GenBank/DDBJ databases">
        <title>Pelomicrobium methylotrophicum gen. nov., sp. nov. a moderately thermophilic, facultatively anaerobic, lithoautotrophic and methylotrophic bacterium isolated from a terrestrial mud volcano.</title>
        <authorList>
            <person name="Slobodkina G.B."/>
            <person name="Merkel A.Y."/>
            <person name="Slobodkin A.I."/>
        </authorList>
    </citation>
    <scope>NUCLEOTIDE SEQUENCE [LARGE SCALE GENOMIC DNA]</scope>
    <source>
        <strain evidence="7 8">SM250</strain>
    </source>
</reference>
<evidence type="ECO:0000256" key="5">
    <source>
        <dbReference type="ARBA" id="ARBA00022842"/>
    </source>
</evidence>
<evidence type="ECO:0000256" key="3">
    <source>
        <dbReference type="ARBA" id="ARBA00022759"/>
    </source>
</evidence>
<keyword evidence="2" id="KW-0479">Metal-binding</keyword>